<evidence type="ECO:0000256" key="3">
    <source>
        <dbReference type="ARBA" id="ARBA00022525"/>
    </source>
</evidence>
<dbReference type="GeneID" id="9587021"/>
<dbReference type="Proteomes" id="UP000007431">
    <property type="component" value="Unassembled WGS sequence"/>
</dbReference>
<evidence type="ECO:0000256" key="4">
    <source>
        <dbReference type="ARBA" id="ARBA00022651"/>
    </source>
</evidence>
<keyword evidence="7" id="KW-0119">Carbohydrate metabolism</keyword>
<evidence type="ECO:0000313" key="14">
    <source>
        <dbReference type="Proteomes" id="UP000007431"/>
    </source>
</evidence>
<dbReference type="SUPFAM" id="SSF53474">
    <property type="entry name" value="alpha/beta-Hydrolases"/>
    <property type="match status" value="1"/>
</dbReference>
<dbReference type="GO" id="GO:0006508">
    <property type="term" value="P:proteolysis"/>
    <property type="evidence" value="ECO:0007669"/>
    <property type="project" value="InterPro"/>
</dbReference>
<evidence type="ECO:0000313" key="13">
    <source>
        <dbReference type="EMBL" id="EFI96219.1"/>
    </source>
</evidence>
<dbReference type="OrthoDB" id="424610at2759"/>
<keyword evidence="8" id="KW-0624">Polysaccharide degradation</keyword>
<comment type="subcellular location">
    <subcellularLocation>
        <location evidence="1">Secreted</location>
    </subcellularLocation>
</comment>
<dbReference type="PANTHER" id="PTHR38050:SF2">
    <property type="entry name" value="FERULOYL ESTERASE C-RELATED"/>
    <property type="match status" value="1"/>
</dbReference>
<dbReference type="GO" id="GO:0030600">
    <property type="term" value="F:feruloyl esterase activity"/>
    <property type="evidence" value="ECO:0007669"/>
    <property type="project" value="UniProtKB-EC"/>
</dbReference>
<comment type="catalytic activity">
    <reaction evidence="9">
        <text>feruloyl-polysaccharide + H2O = ferulate + polysaccharide.</text>
        <dbReference type="EC" id="3.1.1.73"/>
    </reaction>
</comment>
<dbReference type="EC" id="3.1.1.73" evidence="2"/>
<dbReference type="GO" id="GO:0005576">
    <property type="term" value="C:extracellular region"/>
    <property type="evidence" value="ECO:0007669"/>
    <property type="project" value="UniProtKB-SubCell"/>
</dbReference>
<dbReference type="GO" id="GO:0045493">
    <property type="term" value="P:xylan catabolic process"/>
    <property type="evidence" value="ECO:0007669"/>
    <property type="project" value="UniProtKB-KW"/>
</dbReference>
<dbReference type="eggNOG" id="ENOG502SBTI">
    <property type="taxonomic scope" value="Eukaryota"/>
</dbReference>
<dbReference type="InParanoid" id="D8Q6D8"/>
<dbReference type="InterPro" id="IPR043595">
    <property type="entry name" value="FaeB/C/D"/>
</dbReference>
<evidence type="ECO:0000256" key="11">
    <source>
        <dbReference type="SAM" id="SignalP"/>
    </source>
</evidence>
<gene>
    <name evidence="13" type="ORF">SCHCODRAFT_235667</name>
</gene>
<feature type="signal peptide" evidence="11">
    <location>
        <begin position="1"/>
        <end position="19"/>
    </location>
</feature>
<keyword evidence="4" id="KW-0858">Xylan degradation</keyword>
<feature type="chain" id="PRO_5032338192" description="feruloyl esterase" evidence="11">
    <location>
        <begin position="20"/>
        <end position="291"/>
    </location>
</feature>
<dbReference type="KEGG" id="scm:SCHCO_02701875"/>
<dbReference type="InterPro" id="IPR001375">
    <property type="entry name" value="Peptidase_S9_cat"/>
</dbReference>
<organism evidence="14">
    <name type="scientific">Schizophyllum commune (strain H4-8 / FGSC 9210)</name>
    <name type="common">Split gill fungus</name>
    <dbReference type="NCBI Taxonomy" id="578458"/>
    <lineage>
        <taxon>Eukaryota</taxon>
        <taxon>Fungi</taxon>
        <taxon>Dikarya</taxon>
        <taxon>Basidiomycota</taxon>
        <taxon>Agaricomycotina</taxon>
        <taxon>Agaricomycetes</taxon>
        <taxon>Agaricomycetidae</taxon>
        <taxon>Agaricales</taxon>
        <taxon>Schizophyllaceae</taxon>
        <taxon>Schizophyllum</taxon>
    </lineage>
</organism>
<dbReference type="Pfam" id="PF00326">
    <property type="entry name" value="Peptidase_S9"/>
    <property type="match status" value="1"/>
</dbReference>
<keyword evidence="5 11" id="KW-0732">Signal</keyword>
<name>D8Q6D8_SCHCM</name>
<dbReference type="VEuPathDB" id="FungiDB:SCHCODRAFT_02701875"/>
<sequence>MSAAGLIVAGLLSVVRVDARPALATPSPLNVRASKSPGCGNTTRWKFDDDSHHTRNTTVGSDDRQYLIHLPEDYDEGSPSPVVLSFHGVGSSSESLEAASQLSESRQRLADKGIIAVYPLGMDGSGGGASWEGAPYEDPDAKDIKFVNLILDELGDNLCVDTSRMYASGFSNGGGFTHLLACTPSVNTRVAAFGMASGAYYPGTHPGEACQPDRQVPVVITHGDDDPVVHFDGETSDDSDRELPNISNFSKNWAERDGHGREDFEFSLLNDDEDVHVWQWGDDGEEGQYYL</sequence>
<keyword evidence="3" id="KW-0964">Secreted</keyword>
<evidence type="ECO:0000256" key="9">
    <source>
        <dbReference type="ARBA" id="ARBA00034075"/>
    </source>
</evidence>
<evidence type="ECO:0000256" key="8">
    <source>
        <dbReference type="ARBA" id="ARBA00023326"/>
    </source>
</evidence>
<evidence type="ECO:0000256" key="7">
    <source>
        <dbReference type="ARBA" id="ARBA00023277"/>
    </source>
</evidence>
<evidence type="ECO:0000256" key="2">
    <source>
        <dbReference type="ARBA" id="ARBA00013091"/>
    </source>
</evidence>
<accession>D8Q6D8</accession>
<evidence type="ECO:0000256" key="6">
    <source>
        <dbReference type="ARBA" id="ARBA00022801"/>
    </source>
</evidence>
<keyword evidence="6" id="KW-0378">Hydrolase</keyword>
<dbReference type="Gene3D" id="3.40.50.1820">
    <property type="entry name" value="alpha/beta hydrolase"/>
    <property type="match status" value="1"/>
</dbReference>
<keyword evidence="14" id="KW-1185">Reference proteome</keyword>
<dbReference type="InterPro" id="IPR029058">
    <property type="entry name" value="AB_hydrolase_fold"/>
</dbReference>
<evidence type="ECO:0000259" key="12">
    <source>
        <dbReference type="Pfam" id="PF00326"/>
    </source>
</evidence>
<dbReference type="GO" id="GO:0008236">
    <property type="term" value="F:serine-type peptidase activity"/>
    <property type="evidence" value="ECO:0007669"/>
    <property type="project" value="InterPro"/>
</dbReference>
<dbReference type="AlphaFoldDB" id="D8Q6D8"/>
<evidence type="ECO:0000256" key="1">
    <source>
        <dbReference type="ARBA" id="ARBA00004613"/>
    </source>
</evidence>
<proteinExistence type="predicted"/>
<feature type="region of interest" description="Disordered" evidence="10">
    <location>
        <begin position="31"/>
        <end position="59"/>
    </location>
</feature>
<dbReference type="EMBL" id="GL377307">
    <property type="protein sequence ID" value="EFI96219.1"/>
    <property type="molecule type" value="Genomic_DNA"/>
</dbReference>
<reference evidence="13 14" key="1">
    <citation type="journal article" date="2010" name="Nat. Biotechnol.">
        <title>Genome sequence of the model mushroom Schizophyllum commune.</title>
        <authorList>
            <person name="Ohm R.A."/>
            <person name="de Jong J.F."/>
            <person name="Lugones L.G."/>
            <person name="Aerts A."/>
            <person name="Kothe E."/>
            <person name="Stajich J.E."/>
            <person name="de Vries R.P."/>
            <person name="Record E."/>
            <person name="Levasseur A."/>
            <person name="Baker S.E."/>
            <person name="Bartholomew K.A."/>
            <person name="Coutinho P.M."/>
            <person name="Erdmann S."/>
            <person name="Fowler T.J."/>
            <person name="Gathman A.C."/>
            <person name="Lombard V."/>
            <person name="Henrissat B."/>
            <person name="Knabe N."/>
            <person name="Kuees U."/>
            <person name="Lilly W.W."/>
            <person name="Lindquist E."/>
            <person name="Lucas S."/>
            <person name="Magnuson J.K."/>
            <person name="Piumi F."/>
            <person name="Raudaskoski M."/>
            <person name="Salamov A."/>
            <person name="Schmutz J."/>
            <person name="Schwarze F.W.M.R."/>
            <person name="vanKuyk P.A."/>
            <person name="Horton J.S."/>
            <person name="Grigoriev I.V."/>
            <person name="Woesten H.A.B."/>
        </authorList>
    </citation>
    <scope>NUCLEOTIDE SEQUENCE [LARGE SCALE GENOMIC DNA]</scope>
    <source>
        <strain evidence="14">H4-8 / FGSC 9210</strain>
    </source>
</reference>
<feature type="domain" description="Peptidase S9 prolyl oligopeptidase catalytic" evidence="12">
    <location>
        <begin position="103"/>
        <end position="179"/>
    </location>
</feature>
<dbReference type="PANTHER" id="PTHR38050">
    <property type="match status" value="1"/>
</dbReference>
<evidence type="ECO:0000256" key="10">
    <source>
        <dbReference type="SAM" id="MobiDB-lite"/>
    </source>
</evidence>
<dbReference type="OMA" id="MITHYRI"/>
<protein>
    <recommendedName>
        <fullName evidence="2">feruloyl esterase</fullName>
        <ecNumber evidence="2">3.1.1.73</ecNumber>
    </recommendedName>
</protein>
<evidence type="ECO:0000256" key="5">
    <source>
        <dbReference type="ARBA" id="ARBA00022729"/>
    </source>
</evidence>
<dbReference type="HOGENOM" id="CLU_027551_3_2_1"/>